<organism evidence="5 6">
    <name type="scientific">Dictyobacter alpinus</name>
    <dbReference type="NCBI Taxonomy" id="2014873"/>
    <lineage>
        <taxon>Bacteria</taxon>
        <taxon>Bacillati</taxon>
        <taxon>Chloroflexota</taxon>
        <taxon>Ktedonobacteria</taxon>
        <taxon>Ktedonobacterales</taxon>
        <taxon>Dictyobacteraceae</taxon>
        <taxon>Dictyobacter</taxon>
    </lineage>
</organism>
<dbReference type="EMBL" id="BIFT01000001">
    <property type="protein sequence ID" value="GCE24693.1"/>
    <property type="molecule type" value="Genomic_DNA"/>
</dbReference>
<reference evidence="6" key="1">
    <citation type="submission" date="2018-12" db="EMBL/GenBank/DDBJ databases">
        <title>Tengunoibacter tsumagoiensis gen. nov., sp. nov., Dictyobacter kobayashii sp. nov., D. alpinus sp. nov., and D. joshuensis sp. nov. and description of Dictyobacteraceae fam. nov. within the order Ktedonobacterales isolated from Tengu-no-mugimeshi.</title>
        <authorList>
            <person name="Wang C.M."/>
            <person name="Zheng Y."/>
            <person name="Sakai Y."/>
            <person name="Toyoda A."/>
            <person name="Minakuchi Y."/>
            <person name="Abe K."/>
            <person name="Yokota A."/>
            <person name="Yabe S."/>
        </authorList>
    </citation>
    <scope>NUCLEOTIDE SEQUENCE [LARGE SCALE GENOMIC DNA]</scope>
    <source>
        <strain evidence="6">Uno16</strain>
    </source>
</reference>
<keyword evidence="1" id="KW-0805">Transcription regulation</keyword>
<proteinExistence type="predicted"/>
<keyword evidence="3" id="KW-0804">Transcription</keyword>
<dbReference type="GO" id="GO:0003700">
    <property type="term" value="F:DNA-binding transcription factor activity"/>
    <property type="evidence" value="ECO:0007669"/>
    <property type="project" value="InterPro"/>
</dbReference>
<dbReference type="PRINTS" id="PR00040">
    <property type="entry name" value="HTHMERR"/>
</dbReference>
<name>A0A402B018_9CHLR</name>
<evidence type="ECO:0000313" key="6">
    <source>
        <dbReference type="Proteomes" id="UP000287171"/>
    </source>
</evidence>
<dbReference type="InterPro" id="IPR009061">
    <property type="entry name" value="DNA-bd_dom_put_sf"/>
</dbReference>
<evidence type="ECO:0000313" key="5">
    <source>
        <dbReference type="EMBL" id="GCE24693.1"/>
    </source>
</evidence>
<dbReference type="PANTHER" id="PTHR30204:SF94">
    <property type="entry name" value="HEAVY METAL-DEPENDENT TRANSCRIPTIONAL REGULATOR HI_0293-RELATED"/>
    <property type="match status" value="1"/>
</dbReference>
<comment type="caution">
    <text evidence="5">The sequence shown here is derived from an EMBL/GenBank/DDBJ whole genome shotgun (WGS) entry which is preliminary data.</text>
</comment>
<gene>
    <name evidence="5" type="ORF">KDA_01770</name>
</gene>
<evidence type="ECO:0000259" key="4">
    <source>
        <dbReference type="PROSITE" id="PS50937"/>
    </source>
</evidence>
<keyword evidence="2" id="KW-0238">DNA-binding</keyword>
<dbReference type="GO" id="GO:0003677">
    <property type="term" value="F:DNA binding"/>
    <property type="evidence" value="ECO:0007669"/>
    <property type="project" value="UniProtKB-KW"/>
</dbReference>
<keyword evidence="6" id="KW-1185">Reference proteome</keyword>
<dbReference type="PROSITE" id="PS50937">
    <property type="entry name" value="HTH_MERR_2"/>
    <property type="match status" value="1"/>
</dbReference>
<protein>
    <submittedName>
        <fullName evidence="5">MerR family transcriptional regulator</fullName>
    </submittedName>
</protein>
<dbReference type="SMART" id="SM00422">
    <property type="entry name" value="HTH_MERR"/>
    <property type="match status" value="1"/>
</dbReference>
<dbReference type="AlphaFoldDB" id="A0A402B018"/>
<dbReference type="Pfam" id="PF13411">
    <property type="entry name" value="MerR_1"/>
    <property type="match status" value="1"/>
</dbReference>
<feature type="domain" description="HTH merR-type" evidence="4">
    <location>
        <begin position="1"/>
        <end position="71"/>
    </location>
</feature>
<dbReference type="Gene3D" id="1.10.1660.10">
    <property type="match status" value="1"/>
</dbReference>
<dbReference type="InterPro" id="IPR047057">
    <property type="entry name" value="MerR_fam"/>
</dbReference>
<dbReference type="OrthoDB" id="9791488at2"/>
<dbReference type="RefSeq" id="WP_126625372.1">
    <property type="nucleotide sequence ID" value="NZ_BIFT01000001.1"/>
</dbReference>
<accession>A0A402B018</accession>
<dbReference type="PANTHER" id="PTHR30204">
    <property type="entry name" value="REDOX-CYCLING DRUG-SENSING TRANSCRIPTIONAL ACTIVATOR SOXR"/>
    <property type="match status" value="1"/>
</dbReference>
<dbReference type="Proteomes" id="UP000287171">
    <property type="component" value="Unassembled WGS sequence"/>
</dbReference>
<evidence type="ECO:0000256" key="2">
    <source>
        <dbReference type="ARBA" id="ARBA00023125"/>
    </source>
</evidence>
<dbReference type="SUPFAM" id="SSF46955">
    <property type="entry name" value="Putative DNA-binding domain"/>
    <property type="match status" value="1"/>
</dbReference>
<sequence>MEDLTISEVARQAGIRPSAIRYYESINVLPQPHRVNGRRRYDATVIDQLTFIQIAQKLGFTLTEVQSLFQNRDEEVPLSDYWQSLAQQKLTEVDTLIQQAMSIRKLLVRGLHCNCPNLTDCINCVLTNCHGPQHATKSMRLNRVDSVTGELQQH</sequence>
<evidence type="ECO:0000256" key="1">
    <source>
        <dbReference type="ARBA" id="ARBA00023015"/>
    </source>
</evidence>
<dbReference type="InterPro" id="IPR000551">
    <property type="entry name" value="MerR-type_HTH_dom"/>
</dbReference>
<evidence type="ECO:0000256" key="3">
    <source>
        <dbReference type="ARBA" id="ARBA00023163"/>
    </source>
</evidence>